<dbReference type="EMBL" id="CAJDYZ010001758">
    <property type="protein sequence ID" value="CAD1469091.1"/>
    <property type="molecule type" value="Genomic_DNA"/>
</dbReference>
<proteinExistence type="predicted"/>
<dbReference type="GO" id="GO:0030150">
    <property type="term" value="P:protein import into mitochondrial matrix"/>
    <property type="evidence" value="ECO:0007669"/>
    <property type="project" value="InterPro"/>
</dbReference>
<name>A0A6V7GUY0_9HYME</name>
<keyword evidence="1" id="KW-0812">Transmembrane</keyword>
<feature type="transmembrane region" description="Helical" evidence="1">
    <location>
        <begin position="63"/>
        <end position="82"/>
    </location>
</feature>
<evidence type="ECO:0000313" key="2">
    <source>
        <dbReference type="EMBL" id="CAD1469091.1"/>
    </source>
</evidence>
<dbReference type="Gene3D" id="3.10.450.320">
    <property type="entry name" value="Mitochondrial import inner membrane translocase subunit Tim21"/>
    <property type="match status" value="1"/>
</dbReference>
<evidence type="ECO:0000256" key="1">
    <source>
        <dbReference type="SAM" id="Phobius"/>
    </source>
</evidence>
<dbReference type="AlphaFoldDB" id="A0A6V7GUY0"/>
<dbReference type="Pfam" id="PF08294">
    <property type="entry name" value="TIM21"/>
    <property type="match status" value="1"/>
</dbReference>
<keyword evidence="1" id="KW-1133">Transmembrane helix</keyword>
<evidence type="ECO:0000313" key="3">
    <source>
        <dbReference type="Proteomes" id="UP000752696"/>
    </source>
</evidence>
<gene>
    <name evidence="2" type="ORF">MHI_LOCUS108952</name>
</gene>
<dbReference type="InterPro" id="IPR038552">
    <property type="entry name" value="Tim21_IMS_sf"/>
</dbReference>
<organism evidence="2 3">
    <name type="scientific">Heterotrigona itama</name>
    <dbReference type="NCBI Taxonomy" id="395501"/>
    <lineage>
        <taxon>Eukaryota</taxon>
        <taxon>Metazoa</taxon>
        <taxon>Ecdysozoa</taxon>
        <taxon>Arthropoda</taxon>
        <taxon>Hexapoda</taxon>
        <taxon>Insecta</taxon>
        <taxon>Pterygota</taxon>
        <taxon>Neoptera</taxon>
        <taxon>Endopterygota</taxon>
        <taxon>Hymenoptera</taxon>
        <taxon>Apocrita</taxon>
        <taxon>Aculeata</taxon>
        <taxon>Apoidea</taxon>
        <taxon>Anthophila</taxon>
        <taxon>Apidae</taxon>
        <taxon>Heterotrigona</taxon>
    </lineage>
</organism>
<keyword evidence="1" id="KW-0472">Membrane</keyword>
<dbReference type="OrthoDB" id="436405at2759"/>
<comment type="caution">
    <text evidence="2">The sequence shown here is derived from an EMBL/GenBank/DDBJ whole genome shotgun (WGS) entry which is preliminary data.</text>
</comment>
<dbReference type="Proteomes" id="UP000752696">
    <property type="component" value="Unassembled WGS sequence"/>
</dbReference>
<protein>
    <submittedName>
        <fullName evidence="2">Uncharacterized protein</fullName>
    </submittedName>
</protein>
<reference evidence="2" key="1">
    <citation type="submission" date="2020-07" db="EMBL/GenBank/DDBJ databases">
        <authorList>
            <person name="Nazaruddin N."/>
        </authorList>
    </citation>
    <scope>NUCLEOTIDE SEQUENCE</scope>
</reference>
<sequence>MALVRAINCISYKRLMMVSSLRNRCILPSFQQNTWYSTEKSVTENFPKLGNQNERNTIDPVPIALAVISCLITLCFGVYEVFTDKSDMNTIFNTIDYCNKNPKVIRALGRPIVLKSSTLKILFNPQAHLKKYATFEVNGVQHVRNEFDVMSPIGSATVKLEMQEDESGNYVYKFLHVYVHGTNEIIILEEQSDDDGMLIT</sequence>
<dbReference type="InterPro" id="IPR013261">
    <property type="entry name" value="Tim21"/>
</dbReference>
<dbReference type="GO" id="GO:0005744">
    <property type="term" value="C:TIM23 mitochondrial import inner membrane translocase complex"/>
    <property type="evidence" value="ECO:0007669"/>
    <property type="project" value="InterPro"/>
</dbReference>
<accession>A0A6V7GUY0</accession>
<keyword evidence="3" id="KW-1185">Reference proteome</keyword>